<comment type="similarity">
    <text evidence="2 5">Belongs to the acyl-CoA dehydrogenase family.</text>
</comment>
<evidence type="ECO:0000313" key="10">
    <source>
        <dbReference type="EMBL" id="QJR34635.1"/>
    </source>
</evidence>
<evidence type="ECO:0000256" key="5">
    <source>
        <dbReference type="RuleBase" id="RU362125"/>
    </source>
</evidence>
<dbReference type="InterPro" id="IPR046373">
    <property type="entry name" value="Acyl-CoA_Oxase/DH_mid-dom_sf"/>
</dbReference>
<accession>A0A6M4IKP7</accession>
<dbReference type="Pfam" id="PF02771">
    <property type="entry name" value="Acyl-CoA_dh_N"/>
    <property type="match status" value="1"/>
</dbReference>
<comment type="cofactor">
    <cofactor evidence="1 5">
        <name>FAD</name>
        <dbReference type="ChEBI" id="CHEBI:57692"/>
    </cofactor>
</comment>
<dbReference type="InterPro" id="IPR009075">
    <property type="entry name" value="AcylCo_DH/oxidase_C"/>
</dbReference>
<dbReference type="GO" id="GO:0003995">
    <property type="term" value="F:acyl-CoA dehydrogenase activity"/>
    <property type="evidence" value="ECO:0007669"/>
    <property type="project" value="InterPro"/>
</dbReference>
<dbReference type="SUPFAM" id="SSF47203">
    <property type="entry name" value="Acyl-CoA dehydrogenase C-terminal domain-like"/>
    <property type="match status" value="1"/>
</dbReference>
<dbReference type="GO" id="GO:0050660">
    <property type="term" value="F:flavin adenine dinucleotide binding"/>
    <property type="evidence" value="ECO:0007669"/>
    <property type="project" value="InterPro"/>
</dbReference>
<dbReference type="SUPFAM" id="SSF56645">
    <property type="entry name" value="Acyl-CoA dehydrogenase NM domain-like"/>
    <property type="match status" value="1"/>
</dbReference>
<dbReference type="Pfam" id="PF02770">
    <property type="entry name" value="Acyl-CoA_dh_M"/>
    <property type="match status" value="1"/>
</dbReference>
<proteinExistence type="inferred from homology"/>
<evidence type="ECO:0000256" key="1">
    <source>
        <dbReference type="ARBA" id="ARBA00001974"/>
    </source>
</evidence>
<dbReference type="EMBL" id="CP053085">
    <property type="protein sequence ID" value="QJR34635.1"/>
    <property type="molecule type" value="Genomic_DNA"/>
</dbReference>
<keyword evidence="4 5" id="KW-0274">FAD</keyword>
<dbReference type="GO" id="GO:0006635">
    <property type="term" value="P:fatty acid beta-oxidation"/>
    <property type="evidence" value="ECO:0007669"/>
    <property type="project" value="InterPro"/>
</dbReference>
<feature type="region of interest" description="Disordered" evidence="6">
    <location>
        <begin position="1"/>
        <end position="20"/>
    </location>
</feature>
<evidence type="ECO:0000256" key="3">
    <source>
        <dbReference type="ARBA" id="ARBA00022630"/>
    </source>
</evidence>
<dbReference type="InterPro" id="IPR013786">
    <property type="entry name" value="AcylCoA_DH/ox_N"/>
</dbReference>
<evidence type="ECO:0000259" key="8">
    <source>
        <dbReference type="Pfam" id="PF02770"/>
    </source>
</evidence>
<reference evidence="10 11" key="1">
    <citation type="submission" date="2020-05" db="EMBL/GenBank/DDBJ databases">
        <title>Complete genome sequence of Gemmatimonas greenlandica TET16.</title>
        <authorList>
            <person name="Zeng Y."/>
        </authorList>
    </citation>
    <scope>NUCLEOTIDE SEQUENCE [LARGE SCALE GENOMIC DNA]</scope>
    <source>
        <strain evidence="10 11">TET16</strain>
    </source>
</reference>
<dbReference type="InterPro" id="IPR036250">
    <property type="entry name" value="AcylCo_DH-like_C"/>
</dbReference>
<dbReference type="Gene3D" id="1.20.140.10">
    <property type="entry name" value="Butyryl-CoA Dehydrogenase, subunit A, domain 3"/>
    <property type="match status" value="1"/>
</dbReference>
<evidence type="ECO:0000259" key="7">
    <source>
        <dbReference type="Pfam" id="PF00441"/>
    </source>
</evidence>
<name>A0A6M4IKP7_9BACT</name>
<dbReference type="KEGG" id="ggr:HKW67_03435"/>
<keyword evidence="3 5" id="KW-0285">Flavoprotein</keyword>
<dbReference type="AlphaFoldDB" id="A0A6M4IKP7"/>
<feature type="domain" description="Acyl-CoA dehydrogenase/oxidase C-terminal" evidence="7">
    <location>
        <begin position="261"/>
        <end position="402"/>
    </location>
</feature>
<evidence type="ECO:0000313" key="11">
    <source>
        <dbReference type="Proteomes" id="UP000500938"/>
    </source>
</evidence>
<dbReference type="InterPro" id="IPR006091">
    <property type="entry name" value="Acyl-CoA_Oxase/DH_mid-dom"/>
</dbReference>
<dbReference type="InterPro" id="IPR037069">
    <property type="entry name" value="AcylCoA_DH/ox_N_sf"/>
</dbReference>
<dbReference type="Pfam" id="PF00441">
    <property type="entry name" value="Acyl-CoA_dh_1"/>
    <property type="match status" value="1"/>
</dbReference>
<dbReference type="InterPro" id="IPR009100">
    <property type="entry name" value="AcylCoA_DH/oxidase_NM_dom_sf"/>
</dbReference>
<sequence length="409" mass="45117">MHRGLLSPSPPMSTASSRPRPPINGDFYDWFSTLPDEVNAARLKLRDFMSGEWEPQANGYWERAEFPREYLVGKMKELDLLHGAYTPERAGMATVMDGLLSMEFARVDPSLATFFGVHAGLCMGSIALCGSEEQQAEWLPALRRWDLIGAFGLTEPDVGSGVARGLTTTCRREGDTWVLNGQKKWIGNSTWGDIVIIWARDEADQSVKGFIVRTSLPGYSAETMQGKIAQRTVLNGLITLSNVRVAERDRLQRANSFADTQRVLVTARCGTAWQGVGCAMGAYEHSLRYAQERTQFGKPIGSFQLIQMMMVKMLGNLTAMIGLALRASELQDRLGPKDEMSALAKQFCAAKCREVVQLARESMGGNGILLEFHVARLFADAEAIYSYEGSNEINAMIVGRAVTGYSAFV</sequence>
<dbReference type="Proteomes" id="UP000500938">
    <property type="component" value="Chromosome"/>
</dbReference>
<dbReference type="PANTHER" id="PTHR43188">
    <property type="entry name" value="ACYL-COENZYME A OXIDASE"/>
    <property type="match status" value="1"/>
</dbReference>
<dbReference type="InterPro" id="IPR045008">
    <property type="entry name" value="ACX4-like"/>
</dbReference>
<dbReference type="PROSITE" id="PS00073">
    <property type="entry name" value="ACYL_COA_DH_2"/>
    <property type="match status" value="1"/>
</dbReference>
<dbReference type="Gene3D" id="2.40.110.10">
    <property type="entry name" value="Butyryl-CoA Dehydrogenase, subunit A, domain 2"/>
    <property type="match status" value="1"/>
</dbReference>
<dbReference type="InterPro" id="IPR006089">
    <property type="entry name" value="Acyl-CoA_DH_CS"/>
</dbReference>
<gene>
    <name evidence="10" type="ORF">HKW67_03435</name>
</gene>
<keyword evidence="5" id="KW-0560">Oxidoreductase</keyword>
<feature type="domain" description="Acyl-CoA dehydrogenase/oxidase N-terminal" evidence="9">
    <location>
        <begin position="36"/>
        <end position="142"/>
    </location>
</feature>
<evidence type="ECO:0000256" key="4">
    <source>
        <dbReference type="ARBA" id="ARBA00022827"/>
    </source>
</evidence>
<organism evidence="10 11">
    <name type="scientific">Gemmatimonas groenlandica</name>
    <dbReference type="NCBI Taxonomy" id="2732249"/>
    <lineage>
        <taxon>Bacteria</taxon>
        <taxon>Pseudomonadati</taxon>
        <taxon>Gemmatimonadota</taxon>
        <taxon>Gemmatimonadia</taxon>
        <taxon>Gemmatimonadales</taxon>
        <taxon>Gemmatimonadaceae</taxon>
        <taxon>Gemmatimonas</taxon>
    </lineage>
</organism>
<dbReference type="Gene3D" id="1.10.540.10">
    <property type="entry name" value="Acyl-CoA dehydrogenase/oxidase, N-terminal domain"/>
    <property type="match status" value="1"/>
</dbReference>
<feature type="domain" description="Acyl-CoA oxidase/dehydrogenase middle" evidence="8">
    <location>
        <begin position="150"/>
        <end position="243"/>
    </location>
</feature>
<evidence type="ECO:0000256" key="2">
    <source>
        <dbReference type="ARBA" id="ARBA00009347"/>
    </source>
</evidence>
<evidence type="ECO:0000256" key="6">
    <source>
        <dbReference type="SAM" id="MobiDB-lite"/>
    </source>
</evidence>
<keyword evidence="11" id="KW-1185">Reference proteome</keyword>
<evidence type="ECO:0000259" key="9">
    <source>
        <dbReference type="Pfam" id="PF02771"/>
    </source>
</evidence>
<protein>
    <submittedName>
        <fullName evidence="10">Acyl-CoA dehydrogenase</fullName>
    </submittedName>
</protein>
<dbReference type="PANTHER" id="PTHR43188:SF1">
    <property type="entry name" value="ACYL-COA DEHYDROGENASE"/>
    <property type="match status" value="1"/>
</dbReference>